<organism evidence="2 3">
    <name type="scientific">Achromobacter pulmonis</name>
    <dbReference type="NCBI Taxonomy" id="1389932"/>
    <lineage>
        <taxon>Bacteria</taxon>
        <taxon>Pseudomonadati</taxon>
        <taxon>Pseudomonadota</taxon>
        <taxon>Betaproteobacteria</taxon>
        <taxon>Burkholderiales</taxon>
        <taxon>Alcaligenaceae</taxon>
        <taxon>Achromobacter</taxon>
    </lineage>
</organism>
<dbReference type="InterPro" id="IPR013108">
    <property type="entry name" value="Amidohydro_3"/>
</dbReference>
<dbReference type="PANTHER" id="PTHR32027">
    <property type="entry name" value="CYTOSINE DEAMINASE"/>
    <property type="match status" value="1"/>
</dbReference>
<sequence>MTDLLLNNVRLPDGEVADVLISRGRIERIGPGLGAPAGVAREAGDGALLLPGLVEGHTHLDKTTWDSPWYVNQVGPALTDRINNERAWRAASGHDAAAHSRALALAFLREGTTRIRSHVDIDTEAGLRHLEGVHRTREALAGLVEIQTVAFPQSGLLVRPGTAALLDQALAQGADVLGGLDPCAIDRDPAQSLDLLFGLADKHGKPIDIHLHEPGELGAFSLDLILDRVQALGMRGRVVVSHAFCLGGVDAKRLDGLLQRLAALDVALLTTAPPSRPVPPLRACREAGVTLFGGNDGIRDTWTPYGSPDMLARAMMIGLRNDLRRDDEIGWVFDCVTTAAARACGFADYGLAPGARADLVLVAASGVAEAVAQRAPRRLVISGGTRVAREGRLLGKLAEPAAPGASAERPA</sequence>
<reference evidence="2 3" key="1">
    <citation type="submission" date="2020-04" db="EMBL/GenBank/DDBJ databases">
        <authorList>
            <person name="De Canck E."/>
        </authorList>
    </citation>
    <scope>NUCLEOTIDE SEQUENCE [LARGE SCALE GENOMIC DNA]</scope>
    <source>
        <strain evidence="2 3">LMG 26788</strain>
    </source>
</reference>
<evidence type="ECO:0000259" key="1">
    <source>
        <dbReference type="Pfam" id="PF07969"/>
    </source>
</evidence>
<dbReference type="Pfam" id="PF07969">
    <property type="entry name" value="Amidohydro_3"/>
    <property type="match status" value="1"/>
</dbReference>
<dbReference type="SUPFAM" id="SSF51556">
    <property type="entry name" value="Metallo-dependent hydrolases"/>
    <property type="match status" value="1"/>
</dbReference>
<dbReference type="SUPFAM" id="SSF51338">
    <property type="entry name" value="Composite domain of metallo-dependent hydrolases"/>
    <property type="match status" value="1"/>
</dbReference>
<dbReference type="Gene3D" id="2.30.40.10">
    <property type="entry name" value="Urease, subunit C, domain 1"/>
    <property type="match status" value="1"/>
</dbReference>
<dbReference type="GO" id="GO:0018764">
    <property type="term" value="F:N-isopropylammelide isopropylaminohydrolase activity"/>
    <property type="evidence" value="ECO:0007669"/>
    <property type="project" value="UniProtKB-EC"/>
</dbReference>
<dbReference type="AlphaFoldDB" id="A0A6S7CW67"/>
<dbReference type="EC" id="3.5.4.42" evidence="2"/>
<dbReference type="EMBL" id="CADIKZ010000006">
    <property type="protein sequence ID" value="CAB3866750.1"/>
    <property type="molecule type" value="Genomic_DNA"/>
</dbReference>
<accession>A0A6S7CW67</accession>
<dbReference type="Gene3D" id="3.20.20.140">
    <property type="entry name" value="Metal-dependent hydrolases"/>
    <property type="match status" value="1"/>
</dbReference>
<protein>
    <submittedName>
        <fullName evidence="2">N-isopropylammelide isopropyl amidohydrolase</fullName>
        <ecNumber evidence="2">3.5.4.42</ecNumber>
    </submittedName>
</protein>
<dbReference type="PANTHER" id="PTHR32027:SF9">
    <property type="entry name" value="BLL3847 PROTEIN"/>
    <property type="match status" value="1"/>
</dbReference>
<keyword evidence="2" id="KW-0378">Hydrolase</keyword>
<feature type="domain" description="Amidohydrolase 3" evidence="1">
    <location>
        <begin position="45"/>
        <end position="387"/>
    </location>
</feature>
<dbReference type="Proteomes" id="UP000494203">
    <property type="component" value="Unassembled WGS sequence"/>
</dbReference>
<evidence type="ECO:0000313" key="2">
    <source>
        <dbReference type="EMBL" id="CAB3866750.1"/>
    </source>
</evidence>
<evidence type="ECO:0000313" key="3">
    <source>
        <dbReference type="Proteomes" id="UP000494203"/>
    </source>
</evidence>
<dbReference type="InterPro" id="IPR052349">
    <property type="entry name" value="Metallo-hydrolase_Enzymes"/>
</dbReference>
<proteinExistence type="predicted"/>
<name>A0A6S7CW67_9BURK</name>
<dbReference type="RefSeq" id="WP_175140928.1">
    <property type="nucleotide sequence ID" value="NZ_CADIKZ010000006.1"/>
</dbReference>
<dbReference type="NCBIfam" id="NF004636">
    <property type="entry name" value="PRK05985.1"/>
    <property type="match status" value="1"/>
</dbReference>
<gene>
    <name evidence="2" type="primary">atzC</name>
    <name evidence="2" type="ORF">LMG26788_02559</name>
</gene>
<dbReference type="InterPro" id="IPR032466">
    <property type="entry name" value="Metal_Hydrolase"/>
</dbReference>
<keyword evidence="3" id="KW-1185">Reference proteome</keyword>
<dbReference type="GO" id="GO:0016814">
    <property type="term" value="F:hydrolase activity, acting on carbon-nitrogen (but not peptide) bonds, in cyclic amidines"/>
    <property type="evidence" value="ECO:0007669"/>
    <property type="project" value="TreeGrafter"/>
</dbReference>
<dbReference type="InterPro" id="IPR011059">
    <property type="entry name" value="Metal-dep_hydrolase_composite"/>
</dbReference>
<dbReference type="CDD" id="cd01293">
    <property type="entry name" value="Bact_CD"/>
    <property type="match status" value="1"/>
</dbReference>